<comment type="caution">
    <text evidence="7">The sequence shown here is derived from an EMBL/GenBank/DDBJ whole genome shotgun (WGS) entry which is preliminary data.</text>
</comment>
<keyword evidence="8" id="KW-1185">Reference proteome</keyword>
<proteinExistence type="inferred from homology"/>
<keyword evidence="6" id="KW-0456">Lyase</keyword>
<sequence>MQRQDMSEASYDEACRIIGDVVLVLKDAGAETGRTSILAILRKALMQRNDLAGEDNKALKHALMLMK</sequence>
<dbReference type="RefSeq" id="WP_078002329.1">
    <property type="nucleotide sequence ID" value="NZ_MRUL01000004.1"/>
</dbReference>
<protein>
    <recommendedName>
        <fullName evidence="5">Fumarase D</fullName>
        <ecNumber evidence="4">4.2.1.2</ecNumber>
    </recommendedName>
</protein>
<comment type="similarity">
    <text evidence="3">Belongs to the FumD family.</text>
</comment>
<evidence type="ECO:0000256" key="2">
    <source>
        <dbReference type="ARBA" id="ARBA00003131"/>
    </source>
</evidence>
<gene>
    <name evidence="7" type="ORF">BTJ39_08915</name>
</gene>
<dbReference type="EMBL" id="MRUL01000004">
    <property type="protein sequence ID" value="OON40516.1"/>
    <property type="molecule type" value="Genomic_DNA"/>
</dbReference>
<evidence type="ECO:0000256" key="6">
    <source>
        <dbReference type="ARBA" id="ARBA00023239"/>
    </source>
</evidence>
<dbReference type="InterPro" id="IPR024493">
    <property type="entry name" value="FumD"/>
</dbReference>
<comment type="function">
    <text evidence="2">In vitro catalyzes the addition of water to fumarate, forming malate. Cannot catalyze the reverse reaction. Cannot use the cis-isomer maleate as substrate.</text>
</comment>
<comment type="catalytic activity">
    <reaction evidence="1">
        <text>(S)-malate = fumarate + H2O</text>
        <dbReference type="Rhea" id="RHEA:12460"/>
        <dbReference type="ChEBI" id="CHEBI:15377"/>
        <dbReference type="ChEBI" id="CHEBI:15589"/>
        <dbReference type="ChEBI" id="CHEBI:29806"/>
        <dbReference type="EC" id="4.2.1.2"/>
    </reaction>
</comment>
<reference evidence="7 8" key="1">
    <citation type="submission" date="2016-12" db="EMBL/GenBank/DDBJ databases">
        <title>Izhakiella australiana sp. nov. of genus Izhakiella isolated from Australian desert.</title>
        <authorList>
            <person name="Ji M."/>
        </authorList>
    </citation>
    <scope>NUCLEOTIDE SEQUENCE [LARGE SCALE GENOMIC DNA]</scope>
    <source>
        <strain evidence="7 8">D4N98</strain>
    </source>
</reference>
<dbReference type="EC" id="4.2.1.2" evidence="4"/>
<organism evidence="7 8">
    <name type="scientific">Izhakiella australiensis</name>
    <dbReference type="NCBI Taxonomy" id="1926881"/>
    <lineage>
        <taxon>Bacteria</taxon>
        <taxon>Pseudomonadati</taxon>
        <taxon>Pseudomonadota</taxon>
        <taxon>Gammaproteobacteria</taxon>
        <taxon>Enterobacterales</taxon>
        <taxon>Erwiniaceae</taxon>
        <taxon>Izhakiella</taxon>
    </lineage>
</organism>
<evidence type="ECO:0000256" key="3">
    <source>
        <dbReference type="ARBA" id="ARBA00010181"/>
    </source>
</evidence>
<evidence type="ECO:0000313" key="8">
    <source>
        <dbReference type="Proteomes" id="UP000190667"/>
    </source>
</evidence>
<dbReference type="OrthoDB" id="6544456at2"/>
<dbReference type="GO" id="GO:0004333">
    <property type="term" value="F:fumarate hydratase activity"/>
    <property type="evidence" value="ECO:0007669"/>
    <property type="project" value="UniProtKB-EC"/>
</dbReference>
<accession>A0A1S8YP22</accession>
<dbReference type="Pfam" id="PF10965">
    <property type="entry name" value="DUF2767"/>
    <property type="match status" value="1"/>
</dbReference>
<dbReference type="Proteomes" id="UP000190667">
    <property type="component" value="Unassembled WGS sequence"/>
</dbReference>
<evidence type="ECO:0000313" key="7">
    <source>
        <dbReference type="EMBL" id="OON40516.1"/>
    </source>
</evidence>
<name>A0A1S8YP22_9GAMM</name>
<evidence type="ECO:0000256" key="1">
    <source>
        <dbReference type="ARBA" id="ARBA00000929"/>
    </source>
</evidence>
<evidence type="ECO:0000256" key="4">
    <source>
        <dbReference type="ARBA" id="ARBA00012921"/>
    </source>
</evidence>
<dbReference type="AlphaFoldDB" id="A0A1S8YP22"/>
<evidence type="ECO:0000256" key="5">
    <source>
        <dbReference type="ARBA" id="ARBA00015109"/>
    </source>
</evidence>